<dbReference type="AlphaFoldDB" id="A0AAV0LNV7"/>
<reference evidence="4" key="1">
    <citation type="submission" date="2022-08" db="EMBL/GenBank/DDBJ databases">
        <authorList>
            <person name="Gutierrez-Valencia J."/>
        </authorList>
    </citation>
    <scope>NUCLEOTIDE SEQUENCE</scope>
</reference>
<evidence type="ECO:0000256" key="2">
    <source>
        <dbReference type="SAM" id="MobiDB-lite"/>
    </source>
</evidence>
<feature type="region of interest" description="Disordered" evidence="2">
    <location>
        <begin position="261"/>
        <end position="426"/>
    </location>
</feature>
<feature type="compositionally biased region" description="Basic and acidic residues" evidence="2">
    <location>
        <begin position="214"/>
        <end position="226"/>
    </location>
</feature>
<accession>A0AAV0LNV7</accession>
<dbReference type="InterPro" id="IPR025836">
    <property type="entry name" value="Zn_knuckle_CX2CX4HX4C"/>
</dbReference>
<feature type="region of interest" description="Disordered" evidence="2">
    <location>
        <begin position="150"/>
        <end position="228"/>
    </location>
</feature>
<evidence type="ECO:0000313" key="4">
    <source>
        <dbReference type="EMBL" id="CAI0436013.1"/>
    </source>
</evidence>
<comment type="caution">
    <text evidence="4">The sequence shown here is derived from an EMBL/GenBank/DDBJ whole genome shotgun (WGS) entry which is preliminary data.</text>
</comment>
<keyword evidence="1" id="KW-0863">Zinc-finger</keyword>
<keyword evidence="1" id="KW-0479">Metal-binding</keyword>
<feature type="compositionally biased region" description="Polar residues" evidence="2">
    <location>
        <begin position="162"/>
        <end position="171"/>
    </location>
</feature>
<name>A0AAV0LNV7_9ROSI</name>
<feature type="compositionally biased region" description="Gly residues" evidence="2">
    <location>
        <begin position="353"/>
        <end position="363"/>
    </location>
</feature>
<dbReference type="InterPro" id="IPR001878">
    <property type="entry name" value="Znf_CCHC"/>
</dbReference>
<dbReference type="GO" id="GO:0003676">
    <property type="term" value="F:nucleic acid binding"/>
    <property type="evidence" value="ECO:0007669"/>
    <property type="project" value="InterPro"/>
</dbReference>
<evidence type="ECO:0000313" key="5">
    <source>
        <dbReference type="Proteomes" id="UP001154282"/>
    </source>
</evidence>
<proteinExistence type="predicted"/>
<keyword evidence="1" id="KW-0862">Zinc</keyword>
<protein>
    <recommendedName>
        <fullName evidence="3">CCHC-type domain-containing protein</fullName>
    </recommendedName>
</protein>
<dbReference type="Proteomes" id="UP001154282">
    <property type="component" value="Unassembled WGS sequence"/>
</dbReference>
<dbReference type="PROSITE" id="PS50158">
    <property type="entry name" value="ZF_CCHC"/>
    <property type="match status" value="1"/>
</dbReference>
<dbReference type="EMBL" id="CAMGYJ010000006">
    <property type="protein sequence ID" value="CAI0436013.1"/>
    <property type="molecule type" value="Genomic_DNA"/>
</dbReference>
<organism evidence="4 5">
    <name type="scientific">Linum tenue</name>
    <dbReference type="NCBI Taxonomy" id="586396"/>
    <lineage>
        <taxon>Eukaryota</taxon>
        <taxon>Viridiplantae</taxon>
        <taxon>Streptophyta</taxon>
        <taxon>Embryophyta</taxon>
        <taxon>Tracheophyta</taxon>
        <taxon>Spermatophyta</taxon>
        <taxon>Magnoliopsida</taxon>
        <taxon>eudicotyledons</taxon>
        <taxon>Gunneridae</taxon>
        <taxon>Pentapetalae</taxon>
        <taxon>rosids</taxon>
        <taxon>fabids</taxon>
        <taxon>Malpighiales</taxon>
        <taxon>Linaceae</taxon>
        <taxon>Linum</taxon>
    </lineage>
</organism>
<sequence>MVAAAIGQVLDSDVFACKETGERFIKVRAVIDFAKPLRSQLWAPSDEVDCFWVNLKYEFLPSFCYHCGRVGHARRECSFDPPKGKERFGPHMSTRKLGRKIYDEETDTMRSRGQRQTVWVNRQINGPTHNGRTYVGGRDEMKPVVVKKPEVAPRNDAMGGTIHNNKSTQDQGLRAHPSKSTSPRGFPVTKPPRLQLARGRNSRKLGQLGNKSETGGRDGEGDERRGLGVSCEDPLELIDDSTGIIAATRRRRLILESDSDDDALTIDKPPPVTDLGPAGVQGSGSKAPLQDNWTSGVIGPVGEQVTGQGDGPVAGEKPTPGKGSAKKGRVGQKQHQARPPKKSNSRKAKGEGGRGGSRKGGPNGLKADQVGPMELGGAEGQPHGLAPKAELIKALVSENSDSEEDHQCFEIKRRGPSSKSNVLDAPAPGRVSQVVAAFEAGLIINSGASLSVQEELEEKFEVPGESAVLDEYGSNLVNQELGTRKRPLETVEGEMGDAPSPKKQFIEVDDNLEQVEEASLKWPQSNK</sequence>
<dbReference type="PANTHER" id="PTHR31286">
    <property type="entry name" value="GLYCINE-RICH CELL WALL STRUCTURAL PROTEIN 1.8-LIKE"/>
    <property type="match status" value="1"/>
</dbReference>
<feature type="domain" description="CCHC-type" evidence="3">
    <location>
        <begin position="64"/>
        <end position="77"/>
    </location>
</feature>
<evidence type="ECO:0000259" key="3">
    <source>
        <dbReference type="PROSITE" id="PS50158"/>
    </source>
</evidence>
<dbReference type="GO" id="GO:0008270">
    <property type="term" value="F:zinc ion binding"/>
    <property type="evidence" value="ECO:0007669"/>
    <property type="project" value="UniProtKB-KW"/>
</dbReference>
<dbReference type="PANTHER" id="PTHR31286:SF167">
    <property type="entry name" value="OS09G0268800 PROTEIN"/>
    <property type="match status" value="1"/>
</dbReference>
<gene>
    <name evidence="4" type="ORF">LITE_LOCUS24910</name>
</gene>
<dbReference type="Pfam" id="PF14392">
    <property type="entry name" value="zf-CCHC_4"/>
    <property type="match status" value="1"/>
</dbReference>
<evidence type="ECO:0000256" key="1">
    <source>
        <dbReference type="PROSITE-ProRule" id="PRU00047"/>
    </source>
</evidence>
<dbReference type="InterPro" id="IPR040256">
    <property type="entry name" value="At4g02000-like"/>
</dbReference>
<keyword evidence="5" id="KW-1185">Reference proteome</keyword>
<feature type="compositionally biased region" description="Basic residues" evidence="2">
    <location>
        <begin position="324"/>
        <end position="347"/>
    </location>
</feature>